<dbReference type="AlphaFoldDB" id="A0A0M9GLQ4"/>
<keyword evidence="3" id="KW-1185">Reference proteome</keyword>
<dbReference type="Pfam" id="PF01052">
    <property type="entry name" value="FliMN_C"/>
    <property type="match status" value="1"/>
</dbReference>
<organism evidence="2 3">
    <name type="scientific">Ahrensia marina</name>
    <dbReference type="NCBI Taxonomy" id="1514904"/>
    <lineage>
        <taxon>Bacteria</taxon>
        <taxon>Pseudomonadati</taxon>
        <taxon>Pseudomonadota</taxon>
        <taxon>Alphaproteobacteria</taxon>
        <taxon>Hyphomicrobiales</taxon>
        <taxon>Ahrensiaceae</taxon>
        <taxon>Ahrensia</taxon>
    </lineage>
</organism>
<evidence type="ECO:0000313" key="3">
    <source>
        <dbReference type="Proteomes" id="UP000038011"/>
    </source>
</evidence>
<name>A0A0M9GLQ4_9HYPH</name>
<evidence type="ECO:0000259" key="1">
    <source>
        <dbReference type="Pfam" id="PF01052"/>
    </source>
</evidence>
<accession>A0A0M9GLQ4</accession>
<dbReference type="STRING" id="1514904.SU32_11865"/>
<dbReference type="Gene3D" id="2.30.330.10">
    <property type="entry name" value="SpoA-like"/>
    <property type="match status" value="1"/>
</dbReference>
<protein>
    <recommendedName>
        <fullName evidence="1">Flagellar motor switch protein FliN-like C-terminal domain-containing protein</fullName>
    </recommendedName>
</protein>
<feature type="domain" description="Flagellar motor switch protein FliN-like C-terminal" evidence="1">
    <location>
        <begin position="217"/>
        <end position="283"/>
    </location>
</feature>
<dbReference type="OrthoDB" id="8273530at2"/>
<dbReference type="InterPro" id="IPR001543">
    <property type="entry name" value="FliN-like_C"/>
</dbReference>
<dbReference type="InterPro" id="IPR036429">
    <property type="entry name" value="SpoA-like_sf"/>
</dbReference>
<proteinExistence type="predicted"/>
<dbReference type="SUPFAM" id="SSF101801">
    <property type="entry name" value="Surface presentation of antigens (SPOA)"/>
    <property type="match status" value="1"/>
</dbReference>
<reference evidence="2 3" key="1">
    <citation type="submission" date="2015-01" db="EMBL/GenBank/DDBJ databases">
        <title>Ahrensia donghaiensis sp. nov., a novel dimethylsulphoniopropionate-cleavage bacterium isolated from seawater and emended descriptions of the genus Ahrensia and Ahrensia kielensis.</title>
        <authorList>
            <person name="Liu J."/>
        </authorList>
    </citation>
    <scope>NUCLEOTIDE SEQUENCE [LARGE SCALE GENOMIC DNA]</scope>
    <source>
        <strain evidence="2 3">LZD062</strain>
    </source>
</reference>
<dbReference type="Proteomes" id="UP000038011">
    <property type="component" value="Unassembled WGS sequence"/>
</dbReference>
<dbReference type="RefSeq" id="WP_053999590.1">
    <property type="nucleotide sequence ID" value="NZ_JXMU01000017.1"/>
</dbReference>
<dbReference type="EMBL" id="JXMU01000017">
    <property type="protein sequence ID" value="KPB00713.1"/>
    <property type="molecule type" value="Genomic_DNA"/>
</dbReference>
<evidence type="ECO:0000313" key="2">
    <source>
        <dbReference type="EMBL" id="KPB00713.1"/>
    </source>
</evidence>
<sequence length="295" mass="32614">MSIAVATPINSDMPDVYKRILRQKGEHEHIDKLVSAVSSRFQSALNTNFKTLGYEIKWRVEGTAKSFDFRNSNDTAFFGFKSDKGRVPAAMCVLPQQGSMLVDMMLGSDPELESDASATALTEFQETILIEFGNLMAATIESVLDLSSRLSLDKMTGQTTQNGLGDHASFAMTVQHGNQSYTFEVLLSQSAILKLNFREKEPEPPRENKREISPEKDIDIEILGVIHLSEMTLRDVAKLKPGATLSLGDNKKCQTTLSSKGRKLHKCQLGQDETSYALLVEEAHEPIQSIITSAV</sequence>
<gene>
    <name evidence="2" type="ORF">SU32_11865</name>
</gene>
<comment type="caution">
    <text evidence="2">The sequence shown here is derived from an EMBL/GenBank/DDBJ whole genome shotgun (WGS) entry which is preliminary data.</text>
</comment>
<dbReference type="PATRIC" id="fig|1514904.3.peg.1216"/>